<evidence type="ECO:0000256" key="1">
    <source>
        <dbReference type="ARBA" id="ARBA00004141"/>
    </source>
</evidence>
<organism evidence="12 13">
    <name type="scientific">Pristionchus mayeri</name>
    <dbReference type="NCBI Taxonomy" id="1317129"/>
    <lineage>
        <taxon>Eukaryota</taxon>
        <taxon>Metazoa</taxon>
        <taxon>Ecdysozoa</taxon>
        <taxon>Nematoda</taxon>
        <taxon>Chromadorea</taxon>
        <taxon>Rhabditida</taxon>
        <taxon>Rhabditina</taxon>
        <taxon>Diplogasteromorpha</taxon>
        <taxon>Diplogasteroidea</taxon>
        <taxon>Neodiplogasteridae</taxon>
        <taxon>Pristionchus</taxon>
    </lineage>
</organism>
<dbReference type="GO" id="GO:0033188">
    <property type="term" value="F:sphingomyelin synthase activity"/>
    <property type="evidence" value="ECO:0007669"/>
    <property type="project" value="TreeGrafter"/>
</dbReference>
<protein>
    <recommendedName>
        <fullName evidence="11">Sphingomyelin synthase-like domain-containing protein</fullName>
    </recommendedName>
</protein>
<dbReference type="GO" id="GO:0047493">
    <property type="term" value="F:ceramide cholinephosphotransferase activity"/>
    <property type="evidence" value="ECO:0007669"/>
    <property type="project" value="TreeGrafter"/>
</dbReference>
<evidence type="ECO:0000256" key="9">
    <source>
        <dbReference type="SAM" id="MobiDB-lite"/>
    </source>
</evidence>
<dbReference type="EMBL" id="BTRK01000003">
    <property type="protein sequence ID" value="GMR43518.1"/>
    <property type="molecule type" value="Genomic_DNA"/>
</dbReference>
<comment type="subcellular location">
    <subcellularLocation>
        <location evidence="1">Membrane</location>
        <topology evidence="1">Multi-pass membrane protein</topology>
    </subcellularLocation>
</comment>
<feature type="transmembrane region" description="Helical" evidence="10">
    <location>
        <begin position="238"/>
        <end position="256"/>
    </location>
</feature>
<dbReference type="InterPro" id="IPR045221">
    <property type="entry name" value="Sphingomyelin_synth-like"/>
</dbReference>
<evidence type="ECO:0000256" key="6">
    <source>
        <dbReference type="ARBA" id="ARBA00022989"/>
    </source>
</evidence>
<feature type="transmembrane region" description="Helical" evidence="10">
    <location>
        <begin position="145"/>
        <end position="164"/>
    </location>
</feature>
<dbReference type="GO" id="GO:0005886">
    <property type="term" value="C:plasma membrane"/>
    <property type="evidence" value="ECO:0007669"/>
    <property type="project" value="TreeGrafter"/>
</dbReference>
<feature type="non-terminal residue" evidence="12">
    <location>
        <position position="1"/>
    </location>
</feature>
<sequence>KIRTAIEPEIEMRTVYRRSPTSSYEKLSLDGSDEECSSSSMEISTPPPSPLWLGARNRGVEQWELGKVLFIVSFFWLSALSNWAVLAYTHDFAGWEPMPDIVFKFVPEIQIAHKMGDYFVTSSLICLVLLIVFHKHRLIVFRRMVFIIATLYFMRTVTLLGTYLPPSYSDNARRCREQHANFSLERLGVRMFEQAIRFGMQDETGKLCGDMLFSGHTLVMMVCMLTVTHYIPKKWRLLRFFPYCFTYVGMACMIVSRRHYTIDVVIAHWLTTFVFTSYHAYIESDQFSDRRQSVFHSYAYFRLIGWLEANIVPGRLENVFESPSEAVLALLGVKPKESAPREKLGVEKIV</sequence>
<keyword evidence="6 10" id="KW-1133">Transmembrane helix</keyword>
<keyword evidence="7" id="KW-0443">Lipid metabolism</keyword>
<dbReference type="InterPro" id="IPR025749">
    <property type="entry name" value="Sphingomyelin_synth-like_dom"/>
</dbReference>
<feature type="transmembrane region" description="Helical" evidence="10">
    <location>
        <begin position="211"/>
        <end position="231"/>
    </location>
</feature>
<dbReference type="Pfam" id="PF14360">
    <property type="entry name" value="PAP2_C"/>
    <property type="match status" value="1"/>
</dbReference>
<comment type="similarity">
    <text evidence="2">Belongs to the sphingomyelin synthase family.</text>
</comment>
<feature type="region of interest" description="Disordered" evidence="9">
    <location>
        <begin position="24"/>
        <end position="45"/>
    </location>
</feature>
<feature type="transmembrane region" description="Helical" evidence="10">
    <location>
        <begin position="115"/>
        <end position="133"/>
    </location>
</feature>
<dbReference type="GO" id="GO:0046513">
    <property type="term" value="P:ceramide biosynthetic process"/>
    <property type="evidence" value="ECO:0007669"/>
    <property type="project" value="TreeGrafter"/>
</dbReference>
<dbReference type="PANTHER" id="PTHR21290">
    <property type="entry name" value="SPHINGOMYELIN SYNTHETASE"/>
    <property type="match status" value="1"/>
</dbReference>
<proteinExistence type="inferred from homology"/>
<evidence type="ECO:0000256" key="10">
    <source>
        <dbReference type="SAM" id="Phobius"/>
    </source>
</evidence>
<feature type="domain" description="Sphingomyelin synthase-like" evidence="11">
    <location>
        <begin position="208"/>
        <end position="280"/>
    </location>
</feature>
<comment type="caution">
    <text evidence="12">The sequence shown here is derived from an EMBL/GenBank/DDBJ whole genome shotgun (WGS) entry which is preliminary data.</text>
</comment>
<evidence type="ECO:0000313" key="12">
    <source>
        <dbReference type="EMBL" id="GMR43518.1"/>
    </source>
</evidence>
<feature type="transmembrane region" description="Helical" evidence="10">
    <location>
        <begin position="68"/>
        <end position="88"/>
    </location>
</feature>
<dbReference type="PANTHER" id="PTHR21290:SF34">
    <property type="entry name" value="PHOSPHATIDYLCHOLINE:CERAMIDE CHOLINEPHOSPHOTRANSFERASE 3-RELATED"/>
    <property type="match status" value="1"/>
</dbReference>
<evidence type="ECO:0000313" key="13">
    <source>
        <dbReference type="Proteomes" id="UP001328107"/>
    </source>
</evidence>
<evidence type="ECO:0000256" key="2">
    <source>
        <dbReference type="ARBA" id="ARBA00005441"/>
    </source>
</evidence>
<dbReference type="AlphaFoldDB" id="A0AAN5CA01"/>
<dbReference type="GO" id="GO:0005789">
    <property type="term" value="C:endoplasmic reticulum membrane"/>
    <property type="evidence" value="ECO:0007669"/>
    <property type="project" value="TreeGrafter"/>
</dbReference>
<keyword evidence="4 10" id="KW-0812">Transmembrane</keyword>
<keyword evidence="8 10" id="KW-0472">Membrane</keyword>
<evidence type="ECO:0000256" key="5">
    <source>
        <dbReference type="ARBA" id="ARBA00022919"/>
    </source>
</evidence>
<keyword evidence="3" id="KW-0808">Transferase</keyword>
<reference evidence="13" key="1">
    <citation type="submission" date="2022-10" db="EMBL/GenBank/DDBJ databases">
        <title>Genome assembly of Pristionchus species.</title>
        <authorList>
            <person name="Yoshida K."/>
            <person name="Sommer R.J."/>
        </authorList>
    </citation>
    <scope>NUCLEOTIDE SEQUENCE [LARGE SCALE GENOMIC DNA]</scope>
    <source>
        <strain evidence="13">RS5460</strain>
    </source>
</reference>
<keyword evidence="5" id="KW-0746">Sphingolipid metabolism</keyword>
<keyword evidence="13" id="KW-1185">Reference proteome</keyword>
<gene>
    <name evidence="12" type="ORF">PMAYCL1PPCAC_13713</name>
</gene>
<evidence type="ECO:0000256" key="8">
    <source>
        <dbReference type="ARBA" id="ARBA00023136"/>
    </source>
</evidence>
<evidence type="ECO:0000256" key="7">
    <source>
        <dbReference type="ARBA" id="ARBA00023098"/>
    </source>
</evidence>
<dbReference type="GO" id="GO:0006686">
    <property type="term" value="P:sphingomyelin biosynthetic process"/>
    <property type="evidence" value="ECO:0007669"/>
    <property type="project" value="TreeGrafter"/>
</dbReference>
<feature type="transmembrane region" description="Helical" evidence="10">
    <location>
        <begin position="262"/>
        <end position="282"/>
    </location>
</feature>
<dbReference type="GO" id="GO:0000139">
    <property type="term" value="C:Golgi membrane"/>
    <property type="evidence" value="ECO:0007669"/>
    <property type="project" value="TreeGrafter"/>
</dbReference>
<evidence type="ECO:0000256" key="4">
    <source>
        <dbReference type="ARBA" id="ARBA00022692"/>
    </source>
</evidence>
<accession>A0AAN5CA01</accession>
<evidence type="ECO:0000256" key="3">
    <source>
        <dbReference type="ARBA" id="ARBA00022679"/>
    </source>
</evidence>
<evidence type="ECO:0000259" key="11">
    <source>
        <dbReference type="Pfam" id="PF14360"/>
    </source>
</evidence>
<name>A0AAN5CA01_9BILA</name>
<dbReference type="Proteomes" id="UP001328107">
    <property type="component" value="Unassembled WGS sequence"/>
</dbReference>